<dbReference type="InterPro" id="IPR050344">
    <property type="entry name" value="Peptidase_M1_aminopeptidases"/>
</dbReference>
<sequence>MSTSIVAFATLDLVHHRKRHSLSSFSLSLPTVWAPPSAIQKAEYGSKIDPQILAFYEDYFNVPYLPVSNISSQPKKVINTVAHEVAHQWFGNLVTPRWWDDLWLNEGFATFVAYSQLFMYV</sequence>
<keyword evidence="8" id="KW-0482">Metalloprotease</keyword>
<dbReference type="SUPFAM" id="SSF55486">
    <property type="entry name" value="Metalloproteases ('zincins'), catalytic domain"/>
    <property type="match status" value="1"/>
</dbReference>
<dbReference type="GO" id="GO:0005615">
    <property type="term" value="C:extracellular space"/>
    <property type="evidence" value="ECO:0007669"/>
    <property type="project" value="TreeGrafter"/>
</dbReference>
<evidence type="ECO:0000256" key="2">
    <source>
        <dbReference type="ARBA" id="ARBA00004609"/>
    </source>
</evidence>
<keyword evidence="11" id="KW-1185">Reference proteome</keyword>
<keyword evidence="7" id="KW-0862">Zinc</keyword>
<keyword evidence="10" id="KW-0031">Aminopeptidase</keyword>
<dbReference type="GO" id="GO:0008270">
    <property type="term" value="F:zinc ion binding"/>
    <property type="evidence" value="ECO:0007669"/>
    <property type="project" value="InterPro"/>
</dbReference>
<dbReference type="GO" id="GO:0005737">
    <property type="term" value="C:cytoplasm"/>
    <property type="evidence" value="ECO:0007669"/>
    <property type="project" value="TreeGrafter"/>
</dbReference>
<dbReference type="STRING" id="6689.A0A423TKV2"/>
<dbReference type="GO" id="GO:0006508">
    <property type="term" value="P:proteolysis"/>
    <property type="evidence" value="ECO:0007669"/>
    <property type="project" value="UniProtKB-KW"/>
</dbReference>
<evidence type="ECO:0000256" key="8">
    <source>
        <dbReference type="ARBA" id="ARBA00023049"/>
    </source>
</evidence>
<comment type="caution">
    <text evidence="10">The sequence shown here is derived from an EMBL/GenBank/DDBJ whole genome shotgun (WGS) entry which is preliminary data.</text>
</comment>
<dbReference type="EMBL" id="QCYY01001567">
    <property type="protein sequence ID" value="ROT77084.1"/>
    <property type="molecule type" value="Genomic_DNA"/>
</dbReference>
<evidence type="ECO:0000256" key="6">
    <source>
        <dbReference type="ARBA" id="ARBA00022801"/>
    </source>
</evidence>
<evidence type="ECO:0000256" key="5">
    <source>
        <dbReference type="ARBA" id="ARBA00022723"/>
    </source>
</evidence>
<comment type="cofactor">
    <cofactor evidence="1">
        <name>Zn(2+)</name>
        <dbReference type="ChEBI" id="CHEBI:29105"/>
    </cofactor>
</comment>
<evidence type="ECO:0000313" key="11">
    <source>
        <dbReference type="Proteomes" id="UP000283509"/>
    </source>
</evidence>
<dbReference type="InterPro" id="IPR014782">
    <property type="entry name" value="Peptidase_M1_dom"/>
</dbReference>
<evidence type="ECO:0000256" key="7">
    <source>
        <dbReference type="ARBA" id="ARBA00022833"/>
    </source>
</evidence>
<comment type="similarity">
    <text evidence="3">Belongs to the peptidase M1 family.</text>
</comment>
<dbReference type="GO" id="GO:0005886">
    <property type="term" value="C:plasma membrane"/>
    <property type="evidence" value="ECO:0007669"/>
    <property type="project" value="UniProtKB-SubCell"/>
</dbReference>
<dbReference type="GO" id="GO:0070006">
    <property type="term" value="F:metalloaminopeptidase activity"/>
    <property type="evidence" value="ECO:0007669"/>
    <property type="project" value="TreeGrafter"/>
</dbReference>
<dbReference type="PANTHER" id="PTHR11533:SF299">
    <property type="entry name" value="AMINOPEPTIDASE"/>
    <property type="match status" value="1"/>
</dbReference>
<accession>A0A423TKV2</accession>
<name>A0A423TKV2_PENVA</name>
<dbReference type="PANTHER" id="PTHR11533">
    <property type="entry name" value="PROTEASE M1 ZINC METALLOPROTEASE"/>
    <property type="match status" value="1"/>
</dbReference>
<dbReference type="Proteomes" id="UP000283509">
    <property type="component" value="Unassembled WGS sequence"/>
</dbReference>
<keyword evidence="5" id="KW-0479">Metal-binding</keyword>
<dbReference type="GO" id="GO:0043171">
    <property type="term" value="P:peptide catabolic process"/>
    <property type="evidence" value="ECO:0007669"/>
    <property type="project" value="TreeGrafter"/>
</dbReference>
<feature type="domain" description="Peptidase M1 membrane alanine aminopeptidase" evidence="9">
    <location>
        <begin position="71"/>
        <end position="115"/>
    </location>
</feature>
<keyword evidence="6" id="KW-0378">Hydrolase</keyword>
<keyword evidence="4" id="KW-0645">Protease</keyword>
<dbReference type="InterPro" id="IPR001930">
    <property type="entry name" value="Peptidase_M1"/>
</dbReference>
<evidence type="ECO:0000313" key="10">
    <source>
        <dbReference type="EMBL" id="ROT77084.1"/>
    </source>
</evidence>
<dbReference type="PRINTS" id="PR00756">
    <property type="entry name" value="ALADIPTASE"/>
</dbReference>
<reference evidence="10 11" key="2">
    <citation type="submission" date="2019-01" db="EMBL/GenBank/DDBJ databases">
        <title>The decoding of complex shrimp genome reveals the adaptation for benthos swimmer, frequently molting mechanism and breeding impact on genome.</title>
        <authorList>
            <person name="Sun Y."/>
            <person name="Gao Y."/>
            <person name="Yu Y."/>
        </authorList>
    </citation>
    <scope>NUCLEOTIDE SEQUENCE [LARGE SCALE GENOMIC DNA]</scope>
    <source>
        <tissue evidence="10">Muscle</tissue>
    </source>
</reference>
<dbReference type="Gene3D" id="1.10.390.10">
    <property type="entry name" value="Neutral Protease Domain 2"/>
    <property type="match status" value="1"/>
</dbReference>
<evidence type="ECO:0000256" key="3">
    <source>
        <dbReference type="ARBA" id="ARBA00010136"/>
    </source>
</evidence>
<dbReference type="SMR" id="A0A423TKV2"/>
<dbReference type="AlphaFoldDB" id="A0A423TKV2"/>
<dbReference type="Pfam" id="PF01433">
    <property type="entry name" value="Peptidase_M1"/>
    <property type="match status" value="1"/>
</dbReference>
<reference evidence="10 11" key="1">
    <citation type="submission" date="2018-04" db="EMBL/GenBank/DDBJ databases">
        <authorList>
            <person name="Zhang X."/>
            <person name="Yuan J."/>
            <person name="Li F."/>
            <person name="Xiang J."/>
        </authorList>
    </citation>
    <scope>NUCLEOTIDE SEQUENCE [LARGE SCALE GENOMIC DNA]</scope>
    <source>
        <tissue evidence="10">Muscle</tissue>
    </source>
</reference>
<gene>
    <name evidence="10" type="ORF">C7M84_004246</name>
</gene>
<evidence type="ECO:0000256" key="1">
    <source>
        <dbReference type="ARBA" id="ARBA00001947"/>
    </source>
</evidence>
<dbReference type="InterPro" id="IPR027268">
    <property type="entry name" value="Peptidase_M4/M1_CTD_sf"/>
</dbReference>
<dbReference type="GO" id="GO:0042277">
    <property type="term" value="F:peptide binding"/>
    <property type="evidence" value="ECO:0007669"/>
    <property type="project" value="TreeGrafter"/>
</dbReference>
<comment type="subcellular location">
    <subcellularLocation>
        <location evidence="2">Cell membrane</location>
        <topology evidence="2">Lipid-anchor</topology>
        <topology evidence="2">GPI-anchor</topology>
    </subcellularLocation>
</comment>
<dbReference type="OrthoDB" id="6368475at2759"/>
<protein>
    <submittedName>
        <fullName evidence="10">Aminopeptidase N</fullName>
    </submittedName>
</protein>
<evidence type="ECO:0000259" key="9">
    <source>
        <dbReference type="Pfam" id="PF01433"/>
    </source>
</evidence>
<evidence type="ECO:0000256" key="4">
    <source>
        <dbReference type="ARBA" id="ARBA00022670"/>
    </source>
</evidence>
<proteinExistence type="inferred from homology"/>
<organism evidence="10 11">
    <name type="scientific">Penaeus vannamei</name>
    <name type="common">Whiteleg shrimp</name>
    <name type="synonym">Litopenaeus vannamei</name>
    <dbReference type="NCBI Taxonomy" id="6689"/>
    <lineage>
        <taxon>Eukaryota</taxon>
        <taxon>Metazoa</taxon>
        <taxon>Ecdysozoa</taxon>
        <taxon>Arthropoda</taxon>
        <taxon>Crustacea</taxon>
        <taxon>Multicrustacea</taxon>
        <taxon>Malacostraca</taxon>
        <taxon>Eumalacostraca</taxon>
        <taxon>Eucarida</taxon>
        <taxon>Decapoda</taxon>
        <taxon>Dendrobranchiata</taxon>
        <taxon>Penaeoidea</taxon>
        <taxon>Penaeidae</taxon>
        <taxon>Penaeus</taxon>
    </lineage>
</organism>